<reference evidence="1" key="1">
    <citation type="submission" date="2022-04" db="EMBL/GenBank/DDBJ databases">
        <title>Genome of the entomopathogenic fungus Entomophthora muscae.</title>
        <authorList>
            <person name="Elya C."/>
            <person name="Lovett B.R."/>
            <person name="Lee E."/>
            <person name="Macias A.M."/>
            <person name="Hajek A.E."/>
            <person name="De Bivort B.L."/>
            <person name="Kasson M.T."/>
            <person name="De Fine Licht H.H."/>
            <person name="Stajich J.E."/>
        </authorList>
    </citation>
    <scope>NUCLEOTIDE SEQUENCE</scope>
    <source>
        <strain evidence="1">Berkeley</strain>
    </source>
</reference>
<gene>
    <name evidence="1" type="ORF">DSO57_1023763</name>
</gene>
<sequence length="71" mass="8251">MSRFLLCLFACYALAQEACVPRSVSNRFTKDEHTPYCQVKPAYDPTTVMPTPPKRTKPASYLDRPRRKRDE</sequence>
<protein>
    <submittedName>
        <fullName evidence="1">Uncharacterized protein</fullName>
    </submittedName>
</protein>
<name>A0ACC2TQ26_9FUNG</name>
<accession>A0ACC2TQ26</accession>
<evidence type="ECO:0000313" key="1">
    <source>
        <dbReference type="EMBL" id="KAJ9076702.1"/>
    </source>
</evidence>
<dbReference type="EMBL" id="QTSX02002255">
    <property type="protein sequence ID" value="KAJ9076702.1"/>
    <property type="molecule type" value="Genomic_DNA"/>
</dbReference>
<dbReference type="Proteomes" id="UP001165960">
    <property type="component" value="Unassembled WGS sequence"/>
</dbReference>
<keyword evidence="2" id="KW-1185">Reference proteome</keyword>
<proteinExistence type="predicted"/>
<organism evidence="1 2">
    <name type="scientific">Entomophthora muscae</name>
    <dbReference type="NCBI Taxonomy" id="34485"/>
    <lineage>
        <taxon>Eukaryota</taxon>
        <taxon>Fungi</taxon>
        <taxon>Fungi incertae sedis</taxon>
        <taxon>Zoopagomycota</taxon>
        <taxon>Entomophthoromycotina</taxon>
        <taxon>Entomophthoromycetes</taxon>
        <taxon>Entomophthorales</taxon>
        <taxon>Entomophthoraceae</taxon>
        <taxon>Entomophthora</taxon>
    </lineage>
</organism>
<comment type="caution">
    <text evidence="1">The sequence shown here is derived from an EMBL/GenBank/DDBJ whole genome shotgun (WGS) entry which is preliminary data.</text>
</comment>
<evidence type="ECO:0000313" key="2">
    <source>
        <dbReference type="Proteomes" id="UP001165960"/>
    </source>
</evidence>